<reference evidence="9 10" key="1">
    <citation type="journal article" date="2023" name="Environ Microbiome">
        <title>A coral-associated actinobacterium mitigates coral bleaching under heat stress.</title>
        <authorList>
            <person name="Li J."/>
            <person name="Zou Y."/>
            <person name="Li Q."/>
            <person name="Zhang J."/>
            <person name="Bourne D.G."/>
            <person name="Lyu Y."/>
            <person name="Liu C."/>
            <person name="Zhang S."/>
        </authorList>
    </citation>
    <scope>NUCLEOTIDE SEQUENCE [LARGE SCALE GENOMIC DNA]</scope>
    <source>
        <strain evidence="9 10">SCSIO 13291</strain>
    </source>
</reference>
<dbReference type="PANTHER" id="PTHR34187">
    <property type="entry name" value="FGR18P"/>
    <property type="match status" value="1"/>
</dbReference>
<evidence type="ECO:0000256" key="7">
    <source>
        <dbReference type="SAM" id="Phobius"/>
    </source>
</evidence>
<evidence type="ECO:0000313" key="10">
    <source>
        <dbReference type="Proteomes" id="UP001434337"/>
    </source>
</evidence>
<evidence type="ECO:0000256" key="4">
    <source>
        <dbReference type="ARBA" id="ARBA00022989"/>
    </source>
</evidence>
<gene>
    <name evidence="9" type="ORF">PCC79_03280</name>
</gene>
<accession>A0ABZ3CAU1</accession>
<feature type="region of interest" description="Disordered" evidence="6">
    <location>
        <begin position="1"/>
        <end position="27"/>
    </location>
</feature>
<keyword evidence="10" id="KW-1185">Reference proteome</keyword>
<evidence type="ECO:0000313" key="9">
    <source>
        <dbReference type="EMBL" id="WZW99236.1"/>
    </source>
</evidence>
<dbReference type="Pfam" id="PF02656">
    <property type="entry name" value="DUF202"/>
    <property type="match status" value="1"/>
</dbReference>
<feature type="transmembrane region" description="Helical" evidence="7">
    <location>
        <begin position="51"/>
        <end position="73"/>
    </location>
</feature>
<dbReference type="RefSeq" id="WP_232549593.1">
    <property type="nucleotide sequence ID" value="NZ_CP115965.1"/>
</dbReference>
<feature type="transmembrane region" description="Helical" evidence="7">
    <location>
        <begin position="79"/>
        <end position="101"/>
    </location>
</feature>
<feature type="transmembrane region" description="Helical" evidence="7">
    <location>
        <begin position="121"/>
        <end position="143"/>
    </location>
</feature>
<dbReference type="EMBL" id="CP115965">
    <property type="protein sequence ID" value="WZW99236.1"/>
    <property type="molecule type" value="Genomic_DNA"/>
</dbReference>
<name>A0ABZ3CAU1_9ACTN</name>
<evidence type="ECO:0000256" key="3">
    <source>
        <dbReference type="ARBA" id="ARBA00022692"/>
    </source>
</evidence>
<dbReference type="Proteomes" id="UP001434337">
    <property type="component" value="Chromosome"/>
</dbReference>
<evidence type="ECO:0000256" key="1">
    <source>
        <dbReference type="ARBA" id="ARBA00004651"/>
    </source>
</evidence>
<sequence>MTDSTHSDEDAPQPASEPSPETTGRGWLTRRLFPDGAEPDPRFTLANERTFLAWMRTSLALLGAGVALEAFAADVFPHLIRHLAALVLVGTALVASLSATYRWHRVETAMRRGRPLPAPSLALLLAVGLTLTSFVLLGLVLGAGA</sequence>
<evidence type="ECO:0000259" key="8">
    <source>
        <dbReference type="Pfam" id="PF02656"/>
    </source>
</evidence>
<evidence type="ECO:0000256" key="6">
    <source>
        <dbReference type="SAM" id="MobiDB-lite"/>
    </source>
</evidence>
<proteinExistence type="predicted"/>
<evidence type="ECO:0000256" key="2">
    <source>
        <dbReference type="ARBA" id="ARBA00022475"/>
    </source>
</evidence>
<comment type="subcellular location">
    <subcellularLocation>
        <location evidence="1">Cell membrane</location>
        <topology evidence="1">Multi-pass membrane protein</topology>
    </subcellularLocation>
</comment>
<keyword evidence="4 7" id="KW-1133">Transmembrane helix</keyword>
<keyword evidence="5 7" id="KW-0472">Membrane</keyword>
<dbReference type="InterPro" id="IPR003807">
    <property type="entry name" value="DUF202"/>
</dbReference>
<keyword evidence="2" id="KW-1003">Cell membrane</keyword>
<evidence type="ECO:0000256" key="5">
    <source>
        <dbReference type="ARBA" id="ARBA00023136"/>
    </source>
</evidence>
<organism evidence="9 10">
    <name type="scientific">Propioniciclava soli</name>
    <dbReference type="NCBI Taxonomy" id="2775081"/>
    <lineage>
        <taxon>Bacteria</taxon>
        <taxon>Bacillati</taxon>
        <taxon>Actinomycetota</taxon>
        <taxon>Actinomycetes</taxon>
        <taxon>Propionibacteriales</taxon>
        <taxon>Propionibacteriaceae</taxon>
        <taxon>Propioniciclava</taxon>
    </lineage>
</organism>
<feature type="domain" description="DUF202" evidence="8">
    <location>
        <begin position="42"/>
        <end position="108"/>
    </location>
</feature>
<dbReference type="InterPro" id="IPR052053">
    <property type="entry name" value="IM_YidH-like"/>
</dbReference>
<protein>
    <submittedName>
        <fullName evidence="9">DUF202 domain-containing protein</fullName>
    </submittedName>
</protein>
<keyword evidence="3 7" id="KW-0812">Transmembrane</keyword>
<dbReference type="PANTHER" id="PTHR34187:SF2">
    <property type="entry name" value="DUF202 DOMAIN-CONTAINING PROTEIN"/>
    <property type="match status" value="1"/>
</dbReference>